<dbReference type="OrthoDB" id="5460624at2"/>
<dbReference type="KEGG" id="dpi:BN4_10048"/>
<reference evidence="4" key="2">
    <citation type="journal article" date="2013" name="Stand. Genomic Sci.">
        <title>Complete genome sequence of Desulfocapsa sulfexigens, a marine deltaproteobacterium specialized in disproportionating inorganic sulfur compounds.</title>
        <authorList>
            <person name="Finster K.W."/>
            <person name="Kjeldsen K.U."/>
            <person name="Kube M."/>
            <person name="Reinhardt R."/>
            <person name="Mussmann M."/>
            <person name="Amann R."/>
            <person name="Schreiber L."/>
        </authorList>
    </citation>
    <scope>NUCLEOTIDE SEQUENCE [LARGE SCALE GENOMIC DNA]</scope>
    <source>
        <strain evidence="4">DSM 10523 / SB164P1</strain>
    </source>
</reference>
<evidence type="ECO:0000259" key="2">
    <source>
        <dbReference type="PROSITE" id="PS50894"/>
    </source>
</evidence>
<dbReference type="GO" id="GO:0000160">
    <property type="term" value="P:phosphorelay signal transduction system"/>
    <property type="evidence" value="ECO:0007669"/>
    <property type="project" value="InterPro"/>
</dbReference>
<dbReference type="AlphaFoldDB" id="M1WUG3"/>
<dbReference type="InterPro" id="IPR036641">
    <property type="entry name" value="HPT_dom_sf"/>
</dbReference>
<accession>M1WUG3</accession>
<dbReference type="Gene3D" id="1.20.120.160">
    <property type="entry name" value="HPT domain"/>
    <property type="match status" value="1"/>
</dbReference>
<dbReference type="eggNOG" id="COG2198">
    <property type="taxonomic scope" value="Bacteria"/>
</dbReference>
<dbReference type="SUPFAM" id="SSF47226">
    <property type="entry name" value="Histidine-containing phosphotransfer domain, HPT domain"/>
    <property type="match status" value="1"/>
</dbReference>
<dbReference type="InterPro" id="IPR008207">
    <property type="entry name" value="Sig_transdc_His_kin_Hpt_dom"/>
</dbReference>
<gene>
    <name evidence="3" type="ordered locus">BN4_10048</name>
</gene>
<dbReference type="Pfam" id="PF01627">
    <property type="entry name" value="Hpt"/>
    <property type="match status" value="1"/>
</dbReference>
<feature type="domain" description="HPt" evidence="2">
    <location>
        <begin position="10"/>
        <end position="102"/>
    </location>
</feature>
<protein>
    <submittedName>
        <fullName evidence="3">Hpt protein</fullName>
    </submittedName>
</protein>
<keyword evidence="4" id="KW-1185">Reference proteome</keyword>
<organism evidence="3 4">
    <name type="scientific">Pseudodesulfovibrio piezophilus (strain DSM 21447 / JCM 15486 / C1TLV30)</name>
    <name type="common">Desulfovibrio piezophilus</name>
    <dbReference type="NCBI Taxonomy" id="1322246"/>
    <lineage>
        <taxon>Bacteria</taxon>
        <taxon>Pseudomonadati</taxon>
        <taxon>Thermodesulfobacteriota</taxon>
        <taxon>Desulfovibrionia</taxon>
        <taxon>Desulfovibrionales</taxon>
        <taxon>Desulfovibrionaceae</taxon>
    </lineage>
</organism>
<evidence type="ECO:0000313" key="4">
    <source>
        <dbReference type="Proteomes" id="UP000011724"/>
    </source>
</evidence>
<dbReference type="BioCyc" id="DPIE1322246:BN4_RS00285-MONOMER"/>
<evidence type="ECO:0000313" key="3">
    <source>
        <dbReference type="EMBL" id="CCH47288.1"/>
    </source>
</evidence>
<sequence>MIDTPIVEIIDPDLEELMERFFDNSRKDIKSMRTALECKDFETLTRLGHTAKGTGYGYGFKGMGKIGLALEEAAKMKDCVTSHMHIDRMELYLSTVKVKFGK</sequence>
<keyword evidence="1" id="KW-0597">Phosphoprotein</keyword>
<dbReference type="GO" id="GO:0004672">
    <property type="term" value="F:protein kinase activity"/>
    <property type="evidence" value="ECO:0007669"/>
    <property type="project" value="UniProtKB-ARBA"/>
</dbReference>
<proteinExistence type="predicted"/>
<dbReference type="RefSeq" id="WP_015413343.1">
    <property type="nucleotide sequence ID" value="NC_020409.1"/>
</dbReference>
<evidence type="ECO:0000256" key="1">
    <source>
        <dbReference type="PROSITE-ProRule" id="PRU00110"/>
    </source>
</evidence>
<dbReference type="Proteomes" id="UP000011724">
    <property type="component" value="Chromosome"/>
</dbReference>
<name>M1WUG3_PSEP2</name>
<dbReference type="PROSITE" id="PS50894">
    <property type="entry name" value="HPT"/>
    <property type="match status" value="1"/>
</dbReference>
<dbReference type="EMBL" id="FO203427">
    <property type="protein sequence ID" value="CCH47288.1"/>
    <property type="molecule type" value="Genomic_DNA"/>
</dbReference>
<dbReference type="HOGENOM" id="CLU_159152_1_0_7"/>
<reference evidence="3 4" key="1">
    <citation type="journal article" date="2013" name="PLoS ONE">
        <title>The first genomic and proteomic characterization of a deep-sea sulfate reducer: insights into the piezophilic lifestyle of Desulfovibrio piezophilus.</title>
        <authorList>
            <person name="Pradel N."/>
            <person name="Ji B."/>
            <person name="Gimenez G."/>
            <person name="Talla E."/>
            <person name="Lenoble P."/>
            <person name="Garel M."/>
            <person name="Tamburini C."/>
            <person name="Fourquet P."/>
            <person name="Lebrun R."/>
            <person name="Bertin P."/>
            <person name="Denis Y."/>
            <person name="Pophillat M."/>
            <person name="Barbe V."/>
            <person name="Ollivier B."/>
            <person name="Dolla A."/>
        </authorList>
    </citation>
    <scope>NUCLEOTIDE SEQUENCE [LARGE SCALE GENOMIC DNA]</scope>
    <source>
        <strain evidence="4">DSM 10523 / SB164P1</strain>
    </source>
</reference>
<feature type="modified residue" description="Phosphohistidine" evidence="1">
    <location>
        <position position="49"/>
    </location>
</feature>
<dbReference type="PATRIC" id="fig|879567.3.peg.53"/>
<dbReference type="STRING" id="1322246.BN4_10048"/>